<dbReference type="GO" id="GO:0003824">
    <property type="term" value="F:catalytic activity"/>
    <property type="evidence" value="ECO:0007669"/>
    <property type="project" value="InterPro"/>
</dbReference>
<evidence type="ECO:0000259" key="1">
    <source>
        <dbReference type="Pfam" id="PF01035"/>
    </source>
</evidence>
<protein>
    <recommendedName>
        <fullName evidence="1">Methylated-DNA-[protein]-cysteine S-methyltransferase DNA binding domain-containing protein</fullName>
    </recommendedName>
</protein>
<name>X1NWK1_9ZZZZ</name>
<gene>
    <name evidence="2" type="ORF">S06H3_37371</name>
</gene>
<dbReference type="GO" id="GO:0006281">
    <property type="term" value="P:DNA repair"/>
    <property type="evidence" value="ECO:0007669"/>
    <property type="project" value="InterPro"/>
</dbReference>
<accession>X1NWK1</accession>
<feature type="domain" description="Methylated-DNA-[protein]-cysteine S-methyltransferase DNA binding" evidence="1">
    <location>
        <begin position="31"/>
        <end position="123"/>
    </location>
</feature>
<dbReference type="Pfam" id="PF01035">
    <property type="entry name" value="DNA_binding_1"/>
    <property type="match status" value="1"/>
</dbReference>
<dbReference type="EMBL" id="BARV01022701">
    <property type="protein sequence ID" value="GAI23029.1"/>
    <property type="molecule type" value="Genomic_DNA"/>
</dbReference>
<reference evidence="2" key="1">
    <citation type="journal article" date="2014" name="Front. Microbiol.">
        <title>High frequency of phylogenetically diverse reductive dehalogenase-homologous genes in deep subseafloor sedimentary metagenomes.</title>
        <authorList>
            <person name="Kawai M."/>
            <person name="Futagami T."/>
            <person name="Toyoda A."/>
            <person name="Takaki Y."/>
            <person name="Nishi S."/>
            <person name="Hori S."/>
            <person name="Arai W."/>
            <person name="Tsubouchi T."/>
            <person name="Morono Y."/>
            <person name="Uchiyama I."/>
            <person name="Ito T."/>
            <person name="Fujiyama A."/>
            <person name="Inagaki F."/>
            <person name="Takami H."/>
        </authorList>
    </citation>
    <scope>NUCLEOTIDE SEQUENCE</scope>
    <source>
        <strain evidence="2">Expedition CK06-06</strain>
    </source>
</reference>
<sequence>ADSKGLPKVEKITDKMSKRWGTGTVVIPAPKEVDEIMRKVPQGRVITINEIRAKLAQKHGATIGCPITTGIFAWIAANAAGEAAEEGKQDITPYWRTLKSAGQLNGKYPGGVEAQAAHLEEEGHIIEPGKGKKPPKVKGFEKYLVKL</sequence>
<dbReference type="InterPro" id="IPR014048">
    <property type="entry name" value="MethylDNA_cys_MeTrfase_DNA-bd"/>
</dbReference>
<comment type="caution">
    <text evidence="2">The sequence shown here is derived from an EMBL/GenBank/DDBJ whole genome shotgun (WGS) entry which is preliminary data.</text>
</comment>
<organism evidence="2">
    <name type="scientific">marine sediment metagenome</name>
    <dbReference type="NCBI Taxonomy" id="412755"/>
    <lineage>
        <taxon>unclassified sequences</taxon>
        <taxon>metagenomes</taxon>
        <taxon>ecological metagenomes</taxon>
    </lineage>
</organism>
<proteinExistence type="predicted"/>
<dbReference type="Gene3D" id="1.10.10.10">
    <property type="entry name" value="Winged helix-like DNA-binding domain superfamily/Winged helix DNA-binding domain"/>
    <property type="match status" value="1"/>
</dbReference>
<feature type="non-terminal residue" evidence="2">
    <location>
        <position position="1"/>
    </location>
</feature>
<evidence type="ECO:0000313" key="2">
    <source>
        <dbReference type="EMBL" id="GAI23029.1"/>
    </source>
</evidence>
<dbReference type="InterPro" id="IPR036388">
    <property type="entry name" value="WH-like_DNA-bd_sf"/>
</dbReference>
<dbReference type="AlphaFoldDB" id="X1NWK1"/>